<evidence type="ECO:0000256" key="1">
    <source>
        <dbReference type="SAM" id="MobiDB-lite"/>
    </source>
</evidence>
<feature type="region of interest" description="Disordered" evidence="1">
    <location>
        <begin position="68"/>
        <end position="91"/>
    </location>
</feature>
<dbReference type="AlphaFoldDB" id="A0A8H3WHX0"/>
<keyword evidence="3" id="KW-1185">Reference proteome</keyword>
<dbReference type="EMBL" id="WOWK01000018">
    <property type="protein sequence ID" value="KAF0328333.1"/>
    <property type="molecule type" value="Genomic_DNA"/>
</dbReference>
<evidence type="ECO:0000313" key="3">
    <source>
        <dbReference type="Proteomes" id="UP000434172"/>
    </source>
</evidence>
<name>A0A8H3WHX0_9PEZI</name>
<accession>A0A8H3WHX0</accession>
<sequence length="192" mass="20939">MDSSQLDCLLAGRCPKERCDGRSRIGISTGDPRVLTSQSRPLIRSPWPQSLNTDESQVLNKVMAQSGSRAGIAPGPCSATRPHQHRNSPDFQSVKTVTHSRSADNSRCIPGSSITPTHTTGGAILLPTPPWRLPGAHLNVAPPLAGRFETDEQDGQDRRPVSQANHRQRLYRKTPLSPVFQSNAKTFSDEKS</sequence>
<feature type="region of interest" description="Disordered" evidence="1">
    <location>
        <begin position="145"/>
        <end position="192"/>
    </location>
</feature>
<organism evidence="2 3">
    <name type="scientific">Colletotrichum asianum</name>
    <dbReference type="NCBI Taxonomy" id="702518"/>
    <lineage>
        <taxon>Eukaryota</taxon>
        <taxon>Fungi</taxon>
        <taxon>Dikarya</taxon>
        <taxon>Ascomycota</taxon>
        <taxon>Pezizomycotina</taxon>
        <taxon>Sordariomycetes</taxon>
        <taxon>Hypocreomycetidae</taxon>
        <taxon>Glomerellales</taxon>
        <taxon>Glomerellaceae</taxon>
        <taxon>Colletotrichum</taxon>
        <taxon>Colletotrichum gloeosporioides species complex</taxon>
    </lineage>
</organism>
<protein>
    <submittedName>
        <fullName evidence="2">Uncharacterized protein</fullName>
    </submittedName>
</protein>
<gene>
    <name evidence="2" type="ORF">GQ607_004485</name>
</gene>
<proteinExistence type="predicted"/>
<dbReference type="Proteomes" id="UP000434172">
    <property type="component" value="Unassembled WGS sequence"/>
</dbReference>
<evidence type="ECO:0000313" key="2">
    <source>
        <dbReference type="EMBL" id="KAF0328333.1"/>
    </source>
</evidence>
<comment type="caution">
    <text evidence="2">The sequence shown here is derived from an EMBL/GenBank/DDBJ whole genome shotgun (WGS) entry which is preliminary data.</text>
</comment>
<reference evidence="2 3" key="1">
    <citation type="submission" date="2019-12" db="EMBL/GenBank/DDBJ databases">
        <title>A genome sequence resource for the geographically widespread anthracnose pathogen Colletotrichum asianum.</title>
        <authorList>
            <person name="Meng Y."/>
        </authorList>
    </citation>
    <scope>NUCLEOTIDE SEQUENCE [LARGE SCALE GENOMIC DNA]</scope>
    <source>
        <strain evidence="2 3">ICMP 18580</strain>
    </source>
</reference>